<dbReference type="AlphaFoldDB" id="A0A367J900"/>
<dbReference type="EMBL" id="PJQL01001914">
    <property type="protein sequence ID" value="RCH86221.1"/>
    <property type="molecule type" value="Genomic_DNA"/>
</dbReference>
<reference evidence="2 3" key="1">
    <citation type="journal article" date="2018" name="G3 (Bethesda)">
        <title>Phylogenetic and Phylogenomic Definition of Rhizopus Species.</title>
        <authorList>
            <person name="Gryganskyi A.P."/>
            <person name="Golan J."/>
            <person name="Dolatabadi S."/>
            <person name="Mondo S."/>
            <person name="Robb S."/>
            <person name="Idnurm A."/>
            <person name="Muszewska A."/>
            <person name="Steczkiewicz K."/>
            <person name="Masonjones S."/>
            <person name="Liao H.L."/>
            <person name="Gajdeczka M.T."/>
            <person name="Anike F."/>
            <person name="Vuek A."/>
            <person name="Anishchenko I.M."/>
            <person name="Voigt K."/>
            <person name="de Hoog G.S."/>
            <person name="Smith M.E."/>
            <person name="Heitman J."/>
            <person name="Vilgalys R."/>
            <person name="Stajich J.E."/>
        </authorList>
    </citation>
    <scope>NUCLEOTIDE SEQUENCE [LARGE SCALE GENOMIC DNA]</scope>
    <source>
        <strain evidence="2 3">CBS 357.93</strain>
    </source>
</reference>
<name>A0A367J900_RHIAZ</name>
<feature type="non-terminal residue" evidence="2">
    <location>
        <position position="94"/>
    </location>
</feature>
<sequence length="94" mass="10582">MSHFKGEKLEDKQKKELSSLKLNSIEPSVPENCKLNPKDTKNDFQESLKKLTSTKTKVSFVSFDGSNNHLCISTTKSAKRALFVSYLNAKAMKN</sequence>
<dbReference type="Proteomes" id="UP000252139">
    <property type="component" value="Unassembled WGS sequence"/>
</dbReference>
<protein>
    <submittedName>
        <fullName evidence="2">Uncharacterized protein</fullName>
    </submittedName>
</protein>
<evidence type="ECO:0000256" key="1">
    <source>
        <dbReference type="SAM" id="MobiDB-lite"/>
    </source>
</evidence>
<comment type="caution">
    <text evidence="2">The sequence shown here is derived from an EMBL/GenBank/DDBJ whole genome shotgun (WGS) entry which is preliminary data.</text>
</comment>
<evidence type="ECO:0000313" key="3">
    <source>
        <dbReference type="Proteomes" id="UP000252139"/>
    </source>
</evidence>
<feature type="region of interest" description="Disordered" evidence="1">
    <location>
        <begin position="1"/>
        <end position="21"/>
    </location>
</feature>
<proteinExistence type="predicted"/>
<keyword evidence="3" id="KW-1185">Reference proteome</keyword>
<feature type="compositionally biased region" description="Basic and acidic residues" evidence="1">
    <location>
        <begin position="1"/>
        <end position="18"/>
    </location>
</feature>
<accession>A0A367J900</accession>
<gene>
    <name evidence="2" type="ORF">CU097_003235</name>
</gene>
<organism evidence="2 3">
    <name type="scientific">Rhizopus azygosporus</name>
    <name type="common">Rhizopus microsporus var. azygosporus</name>
    <dbReference type="NCBI Taxonomy" id="86630"/>
    <lineage>
        <taxon>Eukaryota</taxon>
        <taxon>Fungi</taxon>
        <taxon>Fungi incertae sedis</taxon>
        <taxon>Mucoromycota</taxon>
        <taxon>Mucoromycotina</taxon>
        <taxon>Mucoromycetes</taxon>
        <taxon>Mucorales</taxon>
        <taxon>Mucorineae</taxon>
        <taxon>Rhizopodaceae</taxon>
        <taxon>Rhizopus</taxon>
    </lineage>
</organism>
<evidence type="ECO:0000313" key="2">
    <source>
        <dbReference type="EMBL" id="RCH86221.1"/>
    </source>
</evidence>